<evidence type="ECO:0000256" key="4">
    <source>
        <dbReference type="SAM" id="Coils"/>
    </source>
</evidence>
<dbReference type="PROSITE" id="PS50222">
    <property type="entry name" value="EF_HAND_2"/>
    <property type="match status" value="2"/>
</dbReference>
<dbReference type="PANTHER" id="PTHR13025:SF6">
    <property type="entry name" value="EF-HAND DOMAIN-CONTAINING PROTEIN-RELATED"/>
    <property type="match status" value="1"/>
</dbReference>
<evidence type="ECO:0000256" key="3">
    <source>
        <dbReference type="ARBA" id="ARBA00022837"/>
    </source>
</evidence>
<dbReference type="InterPro" id="IPR040365">
    <property type="entry name" value="EFHD1/2"/>
</dbReference>
<feature type="domain" description="EF-hand" evidence="5">
    <location>
        <begin position="43"/>
        <end position="78"/>
    </location>
</feature>
<dbReference type="SMART" id="SM00054">
    <property type="entry name" value="EFh"/>
    <property type="match status" value="2"/>
</dbReference>
<proteinExistence type="predicted"/>
<dbReference type="PANTHER" id="PTHR13025">
    <property type="entry name" value="EF-HAND DOMAIN-CONTAINING PROTEIN D"/>
    <property type="match status" value="1"/>
</dbReference>
<dbReference type="Proteomes" id="UP001159405">
    <property type="component" value="Unassembled WGS sequence"/>
</dbReference>
<evidence type="ECO:0000256" key="1">
    <source>
        <dbReference type="ARBA" id="ARBA00022723"/>
    </source>
</evidence>
<dbReference type="CDD" id="cd00051">
    <property type="entry name" value="EFh"/>
    <property type="match status" value="1"/>
</dbReference>
<dbReference type="Pfam" id="PF21008">
    <property type="entry name" value="AIF-1"/>
    <property type="match status" value="1"/>
</dbReference>
<dbReference type="InterPro" id="IPR011992">
    <property type="entry name" value="EF-hand-dom_pair"/>
</dbReference>
<evidence type="ECO:0000313" key="6">
    <source>
        <dbReference type="EMBL" id="CAH3038133.1"/>
    </source>
</evidence>
<evidence type="ECO:0000259" key="5">
    <source>
        <dbReference type="PROSITE" id="PS50222"/>
    </source>
</evidence>
<keyword evidence="2" id="KW-0677">Repeat</keyword>
<keyword evidence="7" id="KW-1185">Reference proteome</keyword>
<feature type="domain" description="EF-hand" evidence="5">
    <location>
        <begin position="79"/>
        <end position="114"/>
    </location>
</feature>
<feature type="coiled-coil region" evidence="4">
    <location>
        <begin position="155"/>
        <end position="183"/>
    </location>
</feature>
<organism evidence="6 7">
    <name type="scientific">Porites lobata</name>
    <dbReference type="NCBI Taxonomy" id="104759"/>
    <lineage>
        <taxon>Eukaryota</taxon>
        <taxon>Metazoa</taxon>
        <taxon>Cnidaria</taxon>
        <taxon>Anthozoa</taxon>
        <taxon>Hexacorallia</taxon>
        <taxon>Scleractinia</taxon>
        <taxon>Fungiina</taxon>
        <taxon>Poritidae</taxon>
        <taxon>Porites</taxon>
    </lineage>
</organism>
<dbReference type="InterPro" id="IPR018247">
    <property type="entry name" value="EF_Hand_1_Ca_BS"/>
</dbReference>
<comment type="caution">
    <text evidence="6">The sequence shown here is derived from an EMBL/GenBank/DDBJ whole genome shotgun (WGS) entry which is preliminary data.</text>
</comment>
<dbReference type="PROSITE" id="PS00018">
    <property type="entry name" value="EF_HAND_1"/>
    <property type="match status" value="2"/>
</dbReference>
<reference evidence="6 7" key="1">
    <citation type="submission" date="2022-05" db="EMBL/GenBank/DDBJ databases">
        <authorList>
            <consortium name="Genoscope - CEA"/>
            <person name="William W."/>
        </authorList>
    </citation>
    <scope>NUCLEOTIDE SEQUENCE [LARGE SCALE GENOMIC DNA]</scope>
</reference>
<evidence type="ECO:0000256" key="2">
    <source>
        <dbReference type="ARBA" id="ARBA00022737"/>
    </source>
</evidence>
<dbReference type="InterPro" id="IPR002048">
    <property type="entry name" value="EF_hand_dom"/>
</dbReference>
<keyword evidence="3" id="KW-0106">Calcium</keyword>
<keyword evidence="1" id="KW-0479">Metal-binding</keyword>
<gene>
    <name evidence="6" type="ORF">PLOB_00039665</name>
</gene>
<accession>A0ABN8MZT0</accession>
<dbReference type="EMBL" id="CALNXK010000006">
    <property type="protein sequence ID" value="CAH3038133.1"/>
    <property type="molecule type" value="Genomic_DNA"/>
</dbReference>
<dbReference type="Gene3D" id="1.10.238.10">
    <property type="entry name" value="EF-hand"/>
    <property type="match status" value="1"/>
</dbReference>
<sequence length="193" mass="22196">MSETDELARKLAHRQALNENEEMPRRQLKVFNPYTEFKEFTRKQIKDFEKMFKTYDVNNDHYLDLMEMKQMMEKLGAPQTHVGLKAMIAEIDEDNDGKVSFREFLLIFRKAAAGELDEDSGLSQLAKLAEVDVDEVGVSGAAKFFEAKVKEQAFSNKFEAEIRQEQEERKKAAEEAKARKEAFKAKKAAFGVS</sequence>
<evidence type="ECO:0000313" key="7">
    <source>
        <dbReference type="Proteomes" id="UP001159405"/>
    </source>
</evidence>
<dbReference type="InterPro" id="IPR049025">
    <property type="entry name" value="AIF-1_EF_pair"/>
</dbReference>
<dbReference type="SUPFAM" id="SSF47473">
    <property type="entry name" value="EF-hand"/>
    <property type="match status" value="1"/>
</dbReference>
<protein>
    <recommendedName>
        <fullName evidence="5">EF-hand domain-containing protein</fullName>
    </recommendedName>
</protein>
<name>A0ABN8MZT0_9CNID</name>
<keyword evidence="4" id="KW-0175">Coiled coil</keyword>